<name>A3QU15_9VIRU</name>
<reference evidence="2 6" key="2">
    <citation type="journal article" date="2008" name="J. Virol. Methods">
        <title>Sequencing of the large dsDNA genome of Oryctes rhinoceros nudivirus using multiple displacement amplification of nanogram amounts of virus DNA.</title>
        <authorList>
            <person name="Wang Y."/>
            <person name="Kleespies R.G."/>
            <person name="Ramle M.B."/>
            <person name="Jehle J.A."/>
        </authorList>
    </citation>
    <scope>NUCLEOTIDE SEQUENCE [LARGE SCALE GENOMIC DNA]</scope>
    <source>
        <strain evidence="6">Isolate Oryctes rhinoceros/Malaysia/Ma07/2007</strain>
        <strain evidence="2">Ma07</strain>
    </source>
</reference>
<evidence type="ECO:0000313" key="2">
    <source>
        <dbReference type="EMBL" id="ACH96269.1"/>
    </source>
</evidence>
<dbReference type="EMBL" id="MZ727584">
    <property type="protein sequence ID" value="UBO76544.1"/>
    <property type="molecule type" value="Genomic_DNA"/>
</dbReference>
<dbReference type="RefSeq" id="YP_002321450.1">
    <property type="nucleotide sequence ID" value="NC_011588.1"/>
</dbReference>
<dbReference type="EMBL" id="AH015832">
    <property type="protein sequence ID" value="ABF93351.1"/>
    <property type="molecule type" value="Genomic_DNA"/>
</dbReference>
<dbReference type="KEGG" id="vg:7047179"/>
<reference evidence="1" key="1">
    <citation type="journal article" date="2007" name="Arch. Virol.">
        <title>Genomic analysis of Oryctes rhinoceros virus reveals genetic relatedness to Heliothis zea virus 1.</title>
        <authorList>
            <person name="Wang Y."/>
            <person name="van Oers M.M."/>
            <person name="Crawford A.M."/>
            <person name="Vlak J.M."/>
            <person name="Jehle J.A."/>
        </authorList>
    </citation>
    <scope>NUCLEOTIDE SEQUENCE</scope>
    <source>
        <strain evidence="1">PV505</strain>
    </source>
</reference>
<proteinExistence type="predicted"/>
<gene>
    <name evidence="1" type="primary">orfC18</name>
    <name evidence="3" type="ORF">SI_OrNV_gp139</name>
</gene>
<keyword evidence="6" id="KW-1185">Reference proteome</keyword>
<evidence type="ECO:0000313" key="1">
    <source>
        <dbReference type="EMBL" id="ABF93351.1"/>
    </source>
</evidence>
<evidence type="ECO:0000313" key="6">
    <source>
        <dbReference type="Proteomes" id="UP000011785"/>
    </source>
</evidence>
<accession>A3QU15</accession>
<reference evidence="4" key="4">
    <citation type="submission" date="2020-03" db="EMBL/GenBank/DDBJ databases">
        <title>Whole genome sequence of Oryctes rhinoceros Nudivirus isolated in Riau Province, Indonesia.</title>
        <authorList>
            <person name="Kurnia Y.W."/>
            <person name="Tanjung Z.A."/>
            <person name="Utomo C."/>
            <person name="Naim M."/>
            <person name="Situmorang E.C."/>
            <person name="Liwang T."/>
        </authorList>
    </citation>
    <scope>NUCLEOTIDE SEQUENCE</scope>
    <source>
        <strain evidence="4">LiboV</strain>
    </source>
</reference>
<organism evidence="1">
    <name type="scientific">Oryctes rhinoceros nudivirus</name>
    <dbReference type="NCBI Taxonomy" id="92521"/>
    <lineage>
        <taxon>Viruses</taxon>
        <taxon>Viruses incertae sedis</taxon>
        <taxon>Naldaviricetes</taxon>
        <taxon>Lefavirales</taxon>
        <taxon>Nudiviridae</taxon>
        <taxon>Alphanudivirus</taxon>
        <taxon>Alphanudivirus oryrhinocerotis</taxon>
    </lineage>
</organism>
<dbReference type="EMBL" id="MN623374">
    <property type="protein sequence ID" value="QHG11369.1"/>
    <property type="molecule type" value="Genomic_DNA"/>
</dbReference>
<accession>B7SVG0</accession>
<evidence type="ECO:0000313" key="3">
    <source>
        <dbReference type="EMBL" id="QHG11369.1"/>
    </source>
</evidence>
<evidence type="ECO:0000313" key="5">
    <source>
        <dbReference type="EMBL" id="UBO76544.1"/>
    </source>
</evidence>
<dbReference type="EMBL" id="MT150137">
    <property type="protein sequence ID" value="QKE59597.1"/>
    <property type="molecule type" value="Genomic_DNA"/>
</dbReference>
<protein>
    <submittedName>
        <fullName evidence="1">Uncharacterized protein</fullName>
    </submittedName>
</protein>
<dbReference type="EMBL" id="EU747721">
    <property type="protein sequence ID" value="ACH96269.1"/>
    <property type="molecule type" value="Genomic_DNA"/>
</dbReference>
<sequence length="79" mass="9090">MCIVSTKCFWCKFEFSRNQSRCSCTGTQFIFKTCTYCSMRIPHPGKRYVHASQIPLPPSPTKCRYYYYNNPPPGSSSSS</sequence>
<reference evidence="3" key="3">
    <citation type="journal article" date="2020" name="J. ISSAAS">
        <title>Complete genome sequence of Oryctes rhinoceros Nudivirus isolated from Coconut Rhinoceros Beetle in the Solomon Islands.</title>
        <authorList>
            <person name="Etebari K."/>
            <person name="Filipovic I."/>
            <person name="Rasic G."/>
            <person name="Devine G.J."/>
            <person name="Tsatsia H."/>
            <person name="Furlong M.J."/>
        </authorList>
    </citation>
    <scope>NUCLEOTIDE SEQUENCE</scope>
    <source>
        <strain evidence="3">Solomon Islands</strain>
    </source>
</reference>
<dbReference type="Proteomes" id="UP000011785">
    <property type="component" value="Segment"/>
</dbReference>
<evidence type="ECO:0000313" key="4">
    <source>
        <dbReference type="EMBL" id="QKE59597.1"/>
    </source>
</evidence>
<reference evidence="5" key="5">
    <citation type="submission" date="2021-08" db="EMBL/GenBank/DDBJ databases">
        <title>Whole genome sequence of Oryctes rhinoceros Nudivirus detected in Riau Province, Indonesia.</title>
        <authorList>
            <person name="Kurnia Y.W."/>
            <person name="Tanjung Z.A."/>
            <person name="Utomo C."/>
            <person name="Naim M."/>
            <person name="Situmorang E.C."/>
            <person name="Liwang T."/>
        </authorList>
    </citation>
    <scope>NUCLEOTIDE SEQUENCE</scope>
    <source>
        <strain evidence="5">LiboV</strain>
    </source>
</reference>